<evidence type="ECO:0000313" key="3">
    <source>
        <dbReference type="Proteomes" id="UP000822688"/>
    </source>
</evidence>
<dbReference type="AlphaFoldDB" id="A0A8T0GVT2"/>
<reference evidence="2" key="1">
    <citation type="submission" date="2020-06" db="EMBL/GenBank/DDBJ databases">
        <title>WGS assembly of Ceratodon purpureus strain R40.</title>
        <authorList>
            <person name="Carey S.B."/>
            <person name="Jenkins J."/>
            <person name="Shu S."/>
            <person name="Lovell J.T."/>
            <person name="Sreedasyam A."/>
            <person name="Maumus F."/>
            <person name="Tiley G.P."/>
            <person name="Fernandez-Pozo N."/>
            <person name="Barry K."/>
            <person name="Chen C."/>
            <person name="Wang M."/>
            <person name="Lipzen A."/>
            <person name="Daum C."/>
            <person name="Saski C.A."/>
            <person name="Payton A.C."/>
            <person name="Mcbreen J.C."/>
            <person name="Conrad R.E."/>
            <person name="Kollar L.M."/>
            <person name="Olsson S."/>
            <person name="Huttunen S."/>
            <person name="Landis J.B."/>
            <person name="Wickett N.J."/>
            <person name="Johnson M.G."/>
            <person name="Rensing S.A."/>
            <person name="Grimwood J."/>
            <person name="Schmutz J."/>
            <person name="Mcdaniel S.F."/>
        </authorList>
    </citation>
    <scope>NUCLEOTIDE SEQUENCE</scope>
    <source>
        <strain evidence="2">R40</strain>
    </source>
</reference>
<protein>
    <submittedName>
        <fullName evidence="2">Uncharacterized protein</fullName>
    </submittedName>
</protein>
<feature type="chain" id="PRO_5035778524" evidence="1">
    <location>
        <begin position="30"/>
        <end position="145"/>
    </location>
</feature>
<keyword evidence="1" id="KW-0732">Signal</keyword>
<dbReference type="EMBL" id="CM026430">
    <property type="protein sequence ID" value="KAG0563013.1"/>
    <property type="molecule type" value="Genomic_DNA"/>
</dbReference>
<sequence length="145" mass="15819">MTRMRVLARRCEVLVCTLVLVWTISGAYADTGLFIAPICNVTEFSGLTTDCAQIISYLQFLGNADCCVHEHPSVNGCTTMNAFGTCRARICALPFVPLPRCQPCGVVAEYVRNLANLCAEPILGESRSGGFQVIKEDTAMFIVLY</sequence>
<accession>A0A8T0GVT2</accession>
<feature type="signal peptide" evidence="1">
    <location>
        <begin position="1"/>
        <end position="29"/>
    </location>
</feature>
<evidence type="ECO:0000313" key="2">
    <source>
        <dbReference type="EMBL" id="KAG0563013.1"/>
    </source>
</evidence>
<keyword evidence="3" id="KW-1185">Reference proteome</keyword>
<organism evidence="2 3">
    <name type="scientific">Ceratodon purpureus</name>
    <name type="common">Fire moss</name>
    <name type="synonym">Dicranum purpureum</name>
    <dbReference type="NCBI Taxonomy" id="3225"/>
    <lineage>
        <taxon>Eukaryota</taxon>
        <taxon>Viridiplantae</taxon>
        <taxon>Streptophyta</taxon>
        <taxon>Embryophyta</taxon>
        <taxon>Bryophyta</taxon>
        <taxon>Bryophytina</taxon>
        <taxon>Bryopsida</taxon>
        <taxon>Dicranidae</taxon>
        <taxon>Pseudoditrichales</taxon>
        <taxon>Ditrichaceae</taxon>
        <taxon>Ceratodon</taxon>
    </lineage>
</organism>
<evidence type="ECO:0000256" key="1">
    <source>
        <dbReference type="SAM" id="SignalP"/>
    </source>
</evidence>
<dbReference type="Proteomes" id="UP000822688">
    <property type="component" value="Chromosome 9"/>
</dbReference>
<proteinExistence type="predicted"/>
<name>A0A8T0GVT2_CERPU</name>
<comment type="caution">
    <text evidence="2">The sequence shown here is derived from an EMBL/GenBank/DDBJ whole genome shotgun (WGS) entry which is preliminary data.</text>
</comment>
<gene>
    <name evidence="2" type="ORF">KC19_9G189900</name>
</gene>